<dbReference type="KEGG" id="kge:TQ33_0612"/>
<feature type="transmembrane region" description="Helical" evidence="7">
    <location>
        <begin position="7"/>
        <end position="24"/>
    </location>
</feature>
<keyword evidence="5 7" id="KW-1133">Transmembrane helix</keyword>
<organism evidence="8 9">
    <name type="scientific">Kangiella geojedonensis</name>
    <dbReference type="NCBI Taxonomy" id="914150"/>
    <lineage>
        <taxon>Bacteria</taxon>
        <taxon>Pseudomonadati</taxon>
        <taxon>Pseudomonadota</taxon>
        <taxon>Gammaproteobacteria</taxon>
        <taxon>Kangiellales</taxon>
        <taxon>Kangiellaceae</taxon>
        <taxon>Kangiella</taxon>
    </lineage>
</organism>
<dbReference type="GO" id="GO:0005886">
    <property type="term" value="C:plasma membrane"/>
    <property type="evidence" value="ECO:0007669"/>
    <property type="project" value="UniProtKB-SubCell"/>
</dbReference>
<sequence length="162" mass="18331">MKKNNSFRYIISLIIVLSLIWIGNSGYFNGLLLSLGAVSVAFVVFMAYRLDIVDEESQPLQVSRRIVVYWLWLLKTLIQSNVTVVKRIWQGPKSINPVVARIPTSQKTEMGQTIYANSITLTPGTTTLDIEGDTLIVYALSYDGIQYLLGGEMDRRVKRLEE</sequence>
<dbReference type="Pfam" id="PF01899">
    <property type="entry name" value="MNHE"/>
    <property type="match status" value="1"/>
</dbReference>
<proteinExistence type="inferred from homology"/>
<dbReference type="STRING" id="914150.TQ33_0612"/>
<comment type="similarity">
    <text evidence="2">Belongs to the CPA3 antiporters (TC 2.A.63) subunit E family.</text>
</comment>
<evidence type="ECO:0000256" key="7">
    <source>
        <dbReference type="SAM" id="Phobius"/>
    </source>
</evidence>
<dbReference type="HOGENOM" id="CLU_086615_2_0_6"/>
<dbReference type="GO" id="GO:0008324">
    <property type="term" value="F:monoatomic cation transmembrane transporter activity"/>
    <property type="evidence" value="ECO:0007669"/>
    <property type="project" value="InterPro"/>
</dbReference>
<evidence type="ECO:0000256" key="6">
    <source>
        <dbReference type="ARBA" id="ARBA00023136"/>
    </source>
</evidence>
<dbReference type="RefSeq" id="WP_046560764.1">
    <property type="nucleotide sequence ID" value="NZ_CP010975.1"/>
</dbReference>
<keyword evidence="4 7" id="KW-0812">Transmembrane</keyword>
<evidence type="ECO:0000256" key="5">
    <source>
        <dbReference type="ARBA" id="ARBA00022989"/>
    </source>
</evidence>
<gene>
    <name evidence="8" type="ORF">TQ33_0612</name>
</gene>
<evidence type="ECO:0000313" key="8">
    <source>
        <dbReference type="EMBL" id="AKE51591.1"/>
    </source>
</evidence>
<keyword evidence="9" id="KW-1185">Reference proteome</keyword>
<name>A0A0F6RBZ4_9GAMM</name>
<keyword evidence="3" id="KW-1003">Cell membrane</keyword>
<reference evidence="8 9" key="1">
    <citation type="submission" date="2015-02" db="EMBL/GenBank/DDBJ databases">
        <title>Complete genome sequence of Kangiella geojedonensis strain YCS-5T.</title>
        <authorList>
            <person name="Kim K.M."/>
        </authorList>
    </citation>
    <scope>NUCLEOTIDE SEQUENCE [LARGE SCALE GENOMIC DNA]</scope>
    <source>
        <strain evidence="8 9">YCS-5</strain>
    </source>
</reference>
<keyword evidence="6 7" id="KW-0472">Membrane</keyword>
<feature type="transmembrane region" description="Helical" evidence="7">
    <location>
        <begin position="30"/>
        <end position="48"/>
    </location>
</feature>
<accession>A0A0F6RBZ4</accession>
<dbReference type="EMBL" id="CP010975">
    <property type="protein sequence ID" value="AKE51591.1"/>
    <property type="molecule type" value="Genomic_DNA"/>
</dbReference>
<dbReference type="OrthoDB" id="9807187at2"/>
<evidence type="ECO:0000256" key="1">
    <source>
        <dbReference type="ARBA" id="ARBA00004651"/>
    </source>
</evidence>
<comment type="subcellular location">
    <subcellularLocation>
        <location evidence="1">Cell membrane</location>
        <topology evidence="1">Multi-pass membrane protein</topology>
    </subcellularLocation>
</comment>
<dbReference type="PANTHER" id="PTHR34584:SF1">
    <property type="entry name" value="NA(+)_H(+) ANTIPORTER SUBUNIT E1"/>
    <property type="match status" value="1"/>
</dbReference>
<dbReference type="Proteomes" id="UP000034071">
    <property type="component" value="Chromosome"/>
</dbReference>
<evidence type="ECO:0000313" key="9">
    <source>
        <dbReference type="Proteomes" id="UP000034071"/>
    </source>
</evidence>
<dbReference type="PANTHER" id="PTHR34584">
    <property type="entry name" value="NA(+)/H(+) ANTIPORTER SUBUNIT E1"/>
    <property type="match status" value="1"/>
</dbReference>
<evidence type="ECO:0000256" key="2">
    <source>
        <dbReference type="ARBA" id="ARBA00006228"/>
    </source>
</evidence>
<evidence type="ECO:0000256" key="4">
    <source>
        <dbReference type="ARBA" id="ARBA00022692"/>
    </source>
</evidence>
<protein>
    <submittedName>
        <fullName evidence="8">Cation transporter</fullName>
    </submittedName>
</protein>
<evidence type="ECO:0000256" key="3">
    <source>
        <dbReference type="ARBA" id="ARBA00022475"/>
    </source>
</evidence>
<dbReference type="AlphaFoldDB" id="A0A0F6RBZ4"/>
<dbReference type="InterPro" id="IPR002758">
    <property type="entry name" value="Cation_antiport_E"/>
</dbReference>